<name>A0AA85BBC4_9TREM</name>
<protein>
    <submittedName>
        <fullName evidence="2">Uncharacterized protein</fullName>
    </submittedName>
</protein>
<dbReference type="AlphaFoldDB" id="A0AA85BBC4"/>
<proteinExistence type="predicted"/>
<accession>A0AA85BBC4</accession>
<sequence length="139" mass="15391">MTPSIDSNITQSLSTFEQPTDRANSSGVSSLWQEVVARLEASVEHDICSDDPLLVIKSIRILRQFVVASVMNKLVVGNSSVLRPRLLNSLGRLNQWSATHINVCIDLFGLVNSLVRDCSSLSEDILNHPELLTNFMNLI</sequence>
<evidence type="ECO:0000313" key="2">
    <source>
        <dbReference type="WBParaSite" id="SMTH1_43540.1"/>
    </source>
</evidence>
<dbReference type="WBParaSite" id="SMTH1_43540.1">
    <property type="protein sequence ID" value="SMTH1_43540.1"/>
    <property type="gene ID" value="SMTH1_43540"/>
</dbReference>
<organism evidence="1 2">
    <name type="scientific">Schistosoma mattheei</name>
    <dbReference type="NCBI Taxonomy" id="31246"/>
    <lineage>
        <taxon>Eukaryota</taxon>
        <taxon>Metazoa</taxon>
        <taxon>Spiralia</taxon>
        <taxon>Lophotrochozoa</taxon>
        <taxon>Platyhelminthes</taxon>
        <taxon>Trematoda</taxon>
        <taxon>Digenea</taxon>
        <taxon>Strigeidida</taxon>
        <taxon>Schistosomatoidea</taxon>
        <taxon>Schistosomatidae</taxon>
        <taxon>Schistosoma</taxon>
    </lineage>
</organism>
<dbReference type="Proteomes" id="UP000050791">
    <property type="component" value="Unassembled WGS sequence"/>
</dbReference>
<reference evidence="2" key="1">
    <citation type="submission" date="2023-11" db="UniProtKB">
        <authorList>
            <consortium name="WormBaseParasite"/>
        </authorList>
    </citation>
    <scope>IDENTIFICATION</scope>
</reference>
<evidence type="ECO:0000313" key="1">
    <source>
        <dbReference type="Proteomes" id="UP000050791"/>
    </source>
</evidence>